<dbReference type="EMBL" id="BDGU01000035">
    <property type="protein sequence ID" value="GAW00687.1"/>
    <property type="molecule type" value="Genomic_DNA"/>
</dbReference>
<protein>
    <submittedName>
        <fullName evidence="5">Cytochrome c oxidase-assembly factor mitochondrial</fullName>
    </submittedName>
</protein>
<evidence type="ECO:0000256" key="2">
    <source>
        <dbReference type="ARBA" id="ARBA00004569"/>
    </source>
</evidence>
<keyword evidence="3" id="KW-0496">Mitochondrion</keyword>
<keyword evidence="4" id="KW-1015">Disulfide bond</keyword>
<evidence type="ECO:0000256" key="4">
    <source>
        <dbReference type="ARBA" id="ARBA00023157"/>
    </source>
</evidence>
<dbReference type="PANTHER" id="PTHR46811">
    <property type="entry name" value="COILED-COIL-HELIX-COILED-COIL-HELIX DOMAIN-CONTAINING PROTEIN 7"/>
    <property type="match status" value="1"/>
</dbReference>
<proteinExistence type="predicted"/>
<dbReference type="GO" id="GO:0033108">
    <property type="term" value="P:mitochondrial respiratory chain complex assembly"/>
    <property type="evidence" value="ECO:0007669"/>
    <property type="project" value="TreeGrafter"/>
</dbReference>
<reference evidence="5 6" key="2">
    <citation type="submission" date="2017-02" db="EMBL/GenBank/DDBJ databases">
        <title>A genome survey and senescence transcriptome analysis in Lentinula edodes.</title>
        <authorList>
            <person name="Sakamoto Y."/>
            <person name="Nakade K."/>
            <person name="Sato S."/>
            <person name="Yoshida Y."/>
            <person name="Miyazaki K."/>
            <person name="Natsume S."/>
            <person name="Konno N."/>
        </authorList>
    </citation>
    <scope>NUCLEOTIDE SEQUENCE [LARGE SCALE GENOMIC DNA]</scope>
    <source>
        <strain evidence="5 6">NBRC 111202</strain>
    </source>
</reference>
<comment type="function">
    <text evidence="1">Required for the assembly of cytochrome c oxidase.</text>
</comment>
<comment type="subcellular location">
    <subcellularLocation>
        <location evidence="2">Mitochondrion intermembrane space</location>
    </subcellularLocation>
</comment>
<name>A0A1Q3E088_LENED</name>
<dbReference type="PANTHER" id="PTHR46811:SF1">
    <property type="entry name" value="COILED-COIL-HELIX-COILED-COIL-HELIX DOMAIN-CONTAINING PROTEIN 7"/>
    <property type="match status" value="1"/>
</dbReference>
<evidence type="ECO:0000313" key="5">
    <source>
        <dbReference type="EMBL" id="GAW00687.1"/>
    </source>
</evidence>
<dbReference type="STRING" id="5353.A0A1Q3E088"/>
<dbReference type="AlphaFoldDB" id="A0A1Q3E088"/>
<dbReference type="GO" id="GO:0005758">
    <property type="term" value="C:mitochondrial intermembrane space"/>
    <property type="evidence" value="ECO:0007669"/>
    <property type="project" value="UniProtKB-SubCell"/>
</dbReference>
<evidence type="ECO:0000256" key="3">
    <source>
        <dbReference type="ARBA" id="ARBA00023128"/>
    </source>
</evidence>
<dbReference type="InterPro" id="IPR009069">
    <property type="entry name" value="Cys_alpha_HP_mot_SF"/>
</dbReference>
<dbReference type="Proteomes" id="UP000188533">
    <property type="component" value="Unassembled WGS sequence"/>
</dbReference>
<reference evidence="5 6" key="1">
    <citation type="submission" date="2016-08" db="EMBL/GenBank/DDBJ databases">
        <authorList>
            <consortium name="Lentinula edodes genome sequencing consortium"/>
            <person name="Sakamoto Y."/>
            <person name="Nakade K."/>
            <person name="Sato S."/>
            <person name="Yoshida Y."/>
            <person name="Miyazaki K."/>
            <person name="Natsume S."/>
            <person name="Konno N."/>
        </authorList>
    </citation>
    <scope>NUCLEOTIDE SEQUENCE [LARGE SCALE GENOMIC DNA]</scope>
    <source>
        <strain evidence="5 6">NBRC 111202</strain>
    </source>
</reference>
<dbReference type="PROSITE" id="PS51808">
    <property type="entry name" value="CHCH"/>
    <property type="match status" value="1"/>
</dbReference>
<gene>
    <name evidence="5" type="ORF">LENED_002231</name>
</gene>
<comment type="caution">
    <text evidence="5">The sequence shown here is derived from an EMBL/GenBank/DDBJ whole genome shotgun (WGS) entry which is preliminary data.</text>
</comment>
<dbReference type="InterPro" id="IPR048280">
    <property type="entry name" value="COX6B-like"/>
</dbReference>
<dbReference type="InterPro" id="IPR051040">
    <property type="entry name" value="COX23"/>
</dbReference>
<dbReference type="Pfam" id="PF02297">
    <property type="entry name" value="COX6B"/>
    <property type="match status" value="1"/>
</dbReference>
<dbReference type="SUPFAM" id="SSF47072">
    <property type="entry name" value="Cysteine alpha-hairpin motif"/>
    <property type="match status" value="1"/>
</dbReference>
<dbReference type="Gene3D" id="1.10.287.1130">
    <property type="entry name" value="CytochromE C oxidase copper chaperone"/>
    <property type="match status" value="1"/>
</dbReference>
<evidence type="ECO:0000313" key="6">
    <source>
        <dbReference type="Proteomes" id="UP000188533"/>
    </source>
</evidence>
<evidence type="ECO:0000256" key="1">
    <source>
        <dbReference type="ARBA" id="ARBA00003875"/>
    </source>
</evidence>
<sequence length="89" mass="10346">MSTKSDVVPLPPASANVKPLNYREQFQGREVVSRFIDPCEAASKATMACMNKHNYDREKCLDYFQAYRECKNAWIEQRKDDRRNGRPSS</sequence>
<accession>A0A1Q3E088</accession>
<keyword evidence="6" id="KW-1185">Reference proteome</keyword>
<organism evidence="5 6">
    <name type="scientific">Lentinula edodes</name>
    <name type="common">Shiitake mushroom</name>
    <name type="synonym">Lentinus edodes</name>
    <dbReference type="NCBI Taxonomy" id="5353"/>
    <lineage>
        <taxon>Eukaryota</taxon>
        <taxon>Fungi</taxon>
        <taxon>Dikarya</taxon>
        <taxon>Basidiomycota</taxon>
        <taxon>Agaricomycotina</taxon>
        <taxon>Agaricomycetes</taxon>
        <taxon>Agaricomycetidae</taxon>
        <taxon>Agaricales</taxon>
        <taxon>Marasmiineae</taxon>
        <taxon>Omphalotaceae</taxon>
        <taxon>Lentinula</taxon>
    </lineage>
</organism>